<evidence type="ECO:0000259" key="8">
    <source>
        <dbReference type="PROSITE" id="PS50939"/>
    </source>
</evidence>
<dbReference type="SMART" id="SM00665">
    <property type="entry name" value="B561"/>
    <property type="match status" value="1"/>
</dbReference>
<dbReference type="InterPro" id="IPR006593">
    <property type="entry name" value="Cyt_b561/ferric_Rdtase_TM"/>
</dbReference>
<comment type="subcellular location">
    <subcellularLocation>
        <location evidence="1">Membrane</location>
    </subcellularLocation>
</comment>
<comment type="caution">
    <text evidence="9">The sequence shown here is derived from an EMBL/GenBank/DDBJ whole genome shotgun (WGS) entry which is preliminary data.</text>
</comment>
<evidence type="ECO:0000256" key="1">
    <source>
        <dbReference type="ARBA" id="ARBA00004370"/>
    </source>
</evidence>
<evidence type="ECO:0000313" key="9">
    <source>
        <dbReference type="EMBL" id="GMH87548.1"/>
    </source>
</evidence>
<evidence type="ECO:0000256" key="7">
    <source>
        <dbReference type="SAM" id="Phobius"/>
    </source>
</evidence>
<gene>
    <name evidence="9" type="ORF">TL16_g10892</name>
</gene>
<dbReference type="AlphaFoldDB" id="A0A9W7BJ06"/>
<feature type="transmembrane region" description="Helical" evidence="7">
    <location>
        <begin position="270"/>
        <end position="291"/>
    </location>
</feature>
<reference evidence="10" key="1">
    <citation type="journal article" date="2023" name="Commun. Biol.">
        <title>Genome analysis of Parmales, the sister group of diatoms, reveals the evolutionary specialization of diatoms from phago-mixotrophs to photoautotrophs.</title>
        <authorList>
            <person name="Ban H."/>
            <person name="Sato S."/>
            <person name="Yoshikawa S."/>
            <person name="Yamada K."/>
            <person name="Nakamura Y."/>
            <person name="Ichinomiya M."/>
            <person name="Sato N."/>
            <person name="Blanc-Mathieu R."/>
            <person name="Endo H."/>
            <person name="Kuwata A."/>
            <person name="Ogata H."/>
        </authorList>
    </citation>
    <scope>NUCLEOTIDE SEQUENCE [LARGE SCALE GENOMIC DNA]</scope>
</reference>
<keyword evidence="3 7" id="KW-0812">Transmembrane</keyword>
<dbReference type="InterPro" id="IPR045879">
    <property type="entry name" value="B561A"/>
</dbReference>
<feature type="transmembrane region" description="Helical" evidence="7">
    <location>
        <begin position="161"/>
        <end position="180"/>
    </location>
</feature>
<dbReference type="Proteomes" id="UP001162640">
    <property type="component" value="Unassembled WGS sequence"/>
</dbReference>
<dbReference type="PANTHER" id="PTHR47281">
    <property type="entry name" value="OS09G0557700 PROTEIN"/>
    <property type="match status" value="1"/>
</dbReference>
<proteinExistence type="predicted"/>
<feature type="domain" description="Cytochrome b561" evidence="8">
    <location>
        <begin position="116"/>
        <end position="319"/>
    </location>
</feature>
<dbReference type="Pfam" id="PF03188">
    <property type="entry name" value="Cytochrom_B561"/>
    <property type="match status" value="1"/>
</dbReference>
<evidence type="ECO:0000256" key="6">
    <source>
        <dbReference type="ARBA" id="ARBA00023136"/>
    </source>
</evidence>
<evidence type="ECO:0000256" key="4">
    <source>
        <dbReference type="ARBA" id="ARBA00022982"/>
    </source>
</evidence>
<keyword evidence="5 7" id="KW-1133">Transmembrane helix</keyword>
<evidence type="ECO:0000256" key="3">
    <source>
        <dbReference type="ARBA" id="ARBA00022692"/>
    </source>
</evidence>
<keyword evidence="6 7" id="KW-0472">Membrane</keyword>
<protein>
    <recommendedName>
        <fullName evidence="8">Cytochrome b561 domain-containing protein</fullName>
    </recommendedName>
</protein>
<keyword evidence="2" id="KW-0813">Transport</keyword>
<name>A0A9W7BJ06_9STRA</name>
<dbReference type="PANTHER" id="PTHR47281:SF1">
    <property type="entry name" value="OS09G0557700 PROTEIN"/>
    <property type="match status" value="1"/>
</dbReference>
<dbReference type="PROSITE" id="PS50939">
    <property type="entry name" value="CYTOCHROME_B561"/>
    <property type="match status" value="1"/>
</dbReference>
<evidence type="ECO:0000256" key="2">
    <source>
        <dbReference type="ARBA" id="ARBA00022448"/>
    </source>
</evidence>
<organism evidence="9 10">
    <name type="scientific">Triparma laevis f. inornata</name>
    <dbReference type="NCBI Taxonomy" id="1714386"/>
    <lineage>
        <taxon>Eukaryota</taxon>
        <taxon>Sar</taxon>
        <taxon>Stramenopiles</taxon>
        <taxon>Ochrophyta</taxon>
        <taxon>Bolidophyceae</taxon>
        <taxon>Parmales</taxon>
        <taxon>Triparmaceae</taxon>
        <taxon>Triparma</taxon>
    </lineage>
</organism>
<feature type="transmembrane region" description="Helical" evidence="7">
    <location>
        <begin position="297"/>
        <end position="316"/>
    </location>
</feature>
<dbReference type="EMBL" id="BLQM01000396">
    <property type="protein sequence ID" value="GMH87548.1"/>
    <property type="molecule type" value="Genomic_DNA"/>
</dbReference>
<evidence type="ECO:0000256" key="5">
    <source>
        <dbReference type="ARBA" id="ARBA00022989"/>
    </source>
</evidence>
<keyword evidence="4" id="KW-0249">Electron transport</keyword>
<accession>A0A9W7BJ06</accession>
<dbReference type="Gene3D" id="1.20.120.1770">
    <property type="match status" value="1"/>
</dbReference>
<feature type="transmembrane region" description="Helical" evidence="7">
    <location>
        <begin position="192"/>
        <end position="212"/>
    </location>
</feature>
<dbReference type="GO" id="GO:0016020">
    <property type="term" value="C:membrane"/>
    <property type="evidence" value="ECO:0007669"/>
    <property type="project" value="UniProtKB-SubCell"/>
</dbReference>
<feature type="transmembrane region" description="Helical" evidence="7">
    <location>
        <begin position="232"/>
        <end position="249"/>
    </location>
</feature>
<dbReference type="CDD" id="cd08760">
    <property type="entry name" value="Cyt_b561_FRRS1_like"/>
    <property type="match status" value="1"/>
</dbReference>
<sequence>MSTICFQGYVMDKYCIDRGTMLDYPTKSTLEFPELHSVHCLIDVPICYSSGFEVLKDPEESGGKRYCRAYELDTNGNNMVTQLGREEGSCSTCDGDGTIEKGLRVRVVGALGGVGTPQVLNVDSVTLATVGGCDSFGGETVPSNLSCTGGEQRDLVKAHGALMMISWGFLLPLGVILARFLKHREGGVWFKLHRAIQCTGLLLAIAGFIIALTQFDVFTAEGINLSKIHGTFGIIVMTLGILQPVNAFFRPHVEPQTKSRLLWEKLHKGSGRFAIILAVLTIFLGTTRVAFVGDKTGFQIGYLCVLILLAAVGRMFQLEGKGAGGGGHKVVEVVGGEGGEEQVGIACKRFPSF</sequence>
<evidence type="ECO:0000313" key="10">
    <source>
        <dbReference type="Proteomes" id="UP001162640"/>
    </source>
</evidence>